<feature type="transmembrane region" description="Helical" evidence="6">
    <location>
        <begin position="79"/>
        <end position="97"/>
    </location>
</feature>
<evidence type="ECO:0000256" key="3">
    <source>
        <dbReference type="ARBA" id="ARBA00022692"/>
    </source>
</evidence>
<dbReference type="Proteomes" id="UP001548832">
    <property type="component" value="Unassembled WGS sequence"/>
</dbReference>
<feature type="transmembrane region" description="Helical" evidence="6">
    <location>
        <begin position="189"/>
        <end position="207"/>
    </location>
</feature>
<evidence type="ECO:0000256" key="1">
    <source>
        <dbReference type="ARBA" id="ARBA00004651"/>
    </source>
</evidence>
<evidence type="ECO:0000256" key="5">
    <source>
        <dbReference type="ARBA" id="ARBA00023136"/>
    </source>
</evidence>
<name>A0ABV2DNZ0_9HYPH</name>
<reference evidence="7 8" key="1">
    <citation type="submission" date="2024-06" db="EMBL/GenBank/DDBJ databases">
        <authorList>
            <person name="Kim D.-U."/>
        </authorList>
    </citation>
    <scope>NUCLEOTIDE SEQUENCE [LARGE SCALE GENOMIC DNA]</scope>
    <source>
        <strain evidence="7 8">KACC15460</strain>
    </source>
</reference>
<protein>
    <submittedName>
        <fullName evidence="7">LysE family translocator</fullName>
    </submittedName>
</protein>
<keyword evidence="2" id="KW-1003">Cell membrane</keyword>
<dbReference type="PANTHER" id="PTHR30086">
    <property type="entry name" value="ARGININE EXPORTER PROTEIN ARGO"/>
    <property type="match status" value="1"/>
</dbReference>
<dbReference type="PANTHER" id="PTHR30086:SF20">
    <property type="entry name" value="ARGININE EXPORTER PROTEIN ARGO-RELATED"/>
    <property type="match status" value="1"/>
</dbReference>
<organism evidence="7 8">
    <name type="scientific">Mesorhizobium shangrilense</name>
    <dbReference type="NCBI Taxonomy" id="460060"/>
    <lineage>
        <taxon>Bacteria</taxon>
        <taxon>Pseudomonadati</taxon>
        <taxon>Pseudomonadota</taxon>
        <taxon>Alphaproteobacteria</taxon>
        <taxon>Hyphomicrobiales</taxon>
        <taxon>Phyllobacteriaceae</taxon>
        <taxon>Mesorhizobium</taxon>
    </lineage>
</organism>
<comment type="subcellular location">
    <subcellularLocation>
        <location evidence="1">Cell membrane</location>
        <topology evidence="1">Multi-pass membrane protein</topology>
    </subcellularLocation>
</comment>
<evidence type="ECO:0000256" key="4">
    <source>
        <dbReference type="ARBA" id="ARBA00022989"/>
    </source>
</evidence>
<evidence type="ECO:0000313" key="7">
    <source>
        <dbReference type="EMBL" id="MET2831790.1"/>
    </source>
</evidence>
<evidence type="ECO:0000313" key="8">
    <source>
        <dbReference type="Proteomes" id="UP001548832"/>
    </source>
</evidence>
<keyword evidence="4 6" id="KW-1133">Transmembrane helix</keyword>
<feature type="transmembrane region" description="Helical" evidence="6">
    <location>
        <begin position="15"/>
        <end position="43"/>
    </location>
</feature>
<feature type="transmembrane region" description="Helical" evidence="6">
    <location>
        <begin position="153"/>
        <end position="177"/>
    </location>
</feature>
<accession>A0ABV2DNZ0</accession>
<comment type="caution">
    <text evidence="7">The sequence shown here is derived from an EMBL/GenBank/DDBJ whole genome shotgun (WGS) entry which is preliminary data.</text>
</comment>
<dbReference type="InterPro" id="IPR001123">
    <property type="entry name" value="LeuE-type"/>
</dbReference>
<sequence>MAGQTLSDPETWRQLLGLVLMATVVMGSPGPATISVTAVGAAFGLSGSLAYTSGIVLGTIAVLLVVAMGLLAMVASVPALTPVLAVASGAYILYLAFKIATAPPLAAYPDQAARPTFLGGFLLAIANPKAYVAIAAVFAGASSVSGAGELGVGFKLAVLALMIVVIHAVWLLAGAAFARFLRQPVASRIINLVFAAALVLTTALAMFS</sequence>
<dbReference type="EMBL" id="JBEWSZ010000005">
    <property type="protein sequence ID" value="MET2831790.1"/>
    <property type="molecule type" value="Genomic_DNA"/>
</dbReference>
<feature type="transmembrane region" description="Helical" evidence="6">
    <location>
        <begin position="55"/>
        <end position="73"/>
    </location>
</feature>
<evidence type="ECO:0000256" key="2">
    <source>
        <dbReference type="ARBA" id="ARBA00022475"/>
    </source>
</evidence>
<keyword evidence="3 6" id="KW-0812">Transmembrane</keyword>
<feature type="transmembrane region" description="Helical" evidence="6">
    <location>
        <begin position="117"/>
        <end position="141"/>
    </location>
</feature>
<dbReference type="Pfam" id="PF01810">
    <property type="entry name" value="LysE"/>
    <property type="match status" value="1"/>
</dbReference>
<proteinExistence type="predicted"/>
<dbReference type="RefSeq" id="WP_354463992.1">
    <property type="nucleotide sequence ID" value="NZ_JBEWSZ010000005.1"/>
</dbReference>
<gene>
    <name evidence="7" type="ORF">ABVQ20_33065</name>
</gene>
<keyword evidence="5 6" id="KW-0472">Membrane</keyword>
<keyword evidence="8" id="KW-1185">Reference proteome</keyword>
<evidence type="ECO:0000256" key="6">
    <source>
        <dbReference type="SAM" id="Phobius"/>
    </source>
</evidence>